<dbReference type="GO" id="GO:0016020">
    <property type="term" value="C:membrane"/>
    <property type="evidence" value="ECO:0007669"/>
    <property type="project" value="UniProtKB-SubCell"/>
</dbReference>
<keyword evidence="8" id="KW-1133">Transmembrane helix</keyword>
<keyword evidence="8" id="KW-0472">Membrane</keyword>
<evidence type="ECO:0000259" key="9">
    <source>
        <dbReference type="PROSITE" id="PS50109"/>
    </source>
</evidence>
<evidence type="ECO:0000313" key="11">
    <source>
        <dbReference type="EMBL" id="MBE0345244.1"/>
    </source>
</evidence>
<dbReference type="Gene3D" id="3.30.565.10">
    <property type="entry name" value="Histidine kinase-like ATPase, C-terminal domain"/>
    <property type="match status" value="1"/>
</dbReference>
<feature type="transmembrane region" description="Helical" evidence="8">
    <location>
        <begin position="35"/>
        <end position="58"/>
    </location>
</feature>
<dbReference type="Proteomes" id="UP000660708">
    <property type="component" value="Unassembled WGS sequence"/>
</dbReference>
<dbReference type="Gene3D" id="1.10.287.130">
    <property type="match status" value="1"/>
</dbReference>
<reference evidence="11 12" key="1">
    <citation type="submission" date="2015-06" db="EMBL/GenBank/DDBJ databases">
        <title>Genome sequence of Pseudoalteromonas peptidolytica.</title>
        <authorList>
            <person name="Xie B.-B."/>
            <person name="Rong J.-C."/>
            <person name="Qin Q.-L."/>
            <person name="Zhang Y.-Z."/>
        </authorList>
    </citation>
    <scope>NUCLEOTIDE SEQUENCE [LARGE SCALE GENOMIC DNA]</scope>
    <source>
        <strain evidence="11 12">F12-50-A1</strain>
    </source>
</reference>
<comment type="catalytic activity">
    <reaction evidence="1">
        <text>ATP + protein L-histidine = ADP + protein N-phospho-L-histidine.</text>
        <dbReference type="EC" id="2.7.13.3"/>
    </reaction>
</comment>
<dbReference type="InterPro" id="IPR003660">
    <property type="entry name" value="HAMP_dom"/>
</dbReference>
<sequence length="562" mass="62573">MSVWDPNTLLAAAKADHPAGIRMSKQLTKTSIRKVLISAVMLVTALCLSLSISISTYLDVKEQRQLIINKIEMIADIISFNSQITILFDDRKTEDARLKSFQHVDIIKNIHIYAIDDVTNKPVFFTSYNASRTPPVPLKVNQIDELLTPRVSEDHIELVRPVIYEGNIEGYVYVRGGLERLSNYINQKILVDIALTLFVLVLVLLVSRGIQKRIATPIEGLSTLLQDVSKNHNYNARAPGSHIAELNVLANNLNIMLARTENQLERHKADKQEIKQLNQSLEEKVNQRTIALREANQELLNALERMHQYQNQIIENEKMASLGQMVAGVAHEVNTPIGLGITGSTLLRDKLSDINDAFQSKSLTSKQLERFIGDGIENLDLIYRNLNRAAELVSSFKRLAVSQDLEVNSKIELSNLLTEVVASLRAEIATKQPEISIHCDKGLEIESKAGPLQQVLEQLISNSLLHGFKDQQNNIINITVTSSSEHLKLEYFDNGGGVPKAIKKRIFDPFVTTRRGEGGSGLGMHLVYNLVTQALGGSIALDEECKKGAKFIITLPLSGNVQ</sequence>
<keyword evidence="7" id="KW-0175">Coiled coil</keyword>
<name>A0A8I0T4I9_9GAMM</name>
<evidence type="ECO:0000259" key="10">
    <source>
        <dbReference type="PROSITE" id="PS50885"/>
    </source>
</evidence>
<comment type="caution">
    <text evidence="11">The sequence shown here is derived from an EMBL/GenBank/DDBJ whole genome shotgun (WGS) entry which is preliminary data.</text>
</comment>
<evidence type="ECO:0000256" key="5">
    <source>
        <dbReference type="ARBA" id="ARBA00022679"/>
    </source>
</evidence>
<keyword evidence="8" id="KW-0812">Transmembrane</keyword>
<keyword evidence="12" id="KW-1185">Reference proteome</keyword>
<evidence type="ECO:0000256" key="7">
    <source>
        <dbReference type="SAM" id="Coils"/>
    </source>
</evidence>
<dbReference type="InterPro" id="IPR004358">
    <property type="entry name" value="Sig_transdc_His_kin-like_C"/>
</dbReference>
<dbReference type="SUPFAM" id="SSF55874">
    <property type="entry name" value="ATPase domain of HSP90 chaperone/DNA topoisomerase II/histidine kinase"/>
    <property type="match status" value="1"/>
</dbReference>
<dbReference type="InterPro" id="IPR003661">
    <property type="entry name" value="HisK_dim/P_dom"/>
</dbReference>
<accession>A0A8I0T4I9</accession>
<dbReference type="Pfam" id="PF02518">
    <property type="entry name" value="HATPase_c"/>
    <property type="match status" value="1"/>
</dbReference>
<evidence type="ECO:0000256" key="3">
    <source>
        <dbReference type="ARBA" id="ARBA00012438"/>
    </source>
</evidence>
<dbReference type="PANTHER" id="PTHR43065:SF47">
    <property type="match status" value="1"/>
</dbReference>
<dbReference type="InterPro" id="IPR036890">
    <property type="entry name" value="HATPase_C_sf"/>
</dbReference>
<dbReference type="Gene3D" id="6.10.340.10">
    <property type="match status" value="1"/>
</dbReference>
<evidence type="ECO:0000256" key="2">
    <source>
        <dbReference type="ARBA" id="ARBA00004370"/>
    </source>
</evidence>
<evidence type="ECO:0000256" key="8">
    <source>
        <dbReference type="SAM" id="Phobius"/>
    </source>
</evidence>
<dbReference type="PROSITE" id="PS50109">
    <property type="entry name" value="HIS_KIN"/>
    <property type="match status" value="1"/>
</dbReference>
<feature type="domain" description="HAMP" evidence="10">
    <location>
        <begin position="212"/>
        <end position="265"/>
    </location>
</feature>
<keyword evidence="5" id="KW-0808">Transferase</keyword>
<dbReference type="PANTHER" id="PTHR43065">
    <property type="entry name" value="SENSOR HISTIDINE KINASE"/>
    <property type="match status" value="1"/>
</dbReference>
<keyword evidence="4" id="KW-0597">Phosphoprotein</keyword>
<feature type="domain" description="Histidine kinase" evidence="9">
    <location>
        <begin position="328"/>
        <end position="559"/>
    </location>
</feature>
<dbReference type="SUPFAM" id="SSF47384">
    <property type="entry name" value="Homodimeric domain of signal transducing histidine kinase"/>
    <property type="match status" value="1"/>
</dbReference>
<evidence type="ECO:0000256" key="4">
    <source>
        <dbReference type="ARBA" id="ARBA00022553"/>
    </source>
</evidence>
<dbReference type="InterPro" id="IPR036097">
    <property type="entry name" value="HisK_dim/P_sf"/>
</dbReference>
<dbReference type="PROSITE" id="PS50885">
    <property type="entry name" value="HAMP"/>
    <property type="match status" value="1"/>
</dbReference>
<dbReference type="InterPro" id="IPR005467">
    <property type="entry name" value="His_kinase_dom"/>
</dbReference>
<protein>
    <recommendedName>
        <fullName evidence="3">histidine kinase</fullName>
        <ecNumber evidence="3">2.7.13.3</ecNumber>
    </recommendedName>
</protein>
<feature type="coiled-coil region" evidence="7">
    <location>
        <begin position="243"/>
        <end position="312"/>
    </location>
</feature>
<evidence type="ECO:0000256" key="1">
    <source>
        <dbReference type="ARBA" id="ARBA00000085"/>
    </source>
</evidence>
<evidence type="ECO:0000256" key="6">
    <source>
        <dbReference type="ARBA" id="ARBA00022777"/>
    </source>
</evidence>
<dbReference type="PRINTS" id="PR00344">
    <property type="entry name" value="BCTRLSENSOR"/>
</dbReference>
<comment type="subcellular location">
    <subcellularLocation>
        <location evidence="2">Membrane</location>
    </subcellularLocation>
</comment>
<feature type="transmembrane region" description="Helical" evidence="8">
    <location>
        <begin position="189"/>
        <end position="207"/>
    </location>
</feature>
<keyword evidence="6" id="KW-0418">Kinase</keyword>
<dbReference type="AlphaFoldDB" id="A0A8I0T4I9"/>
<evidence type="ECO:0000313" key="12">
    <source>
        <dbReference type="Proteomes" id="UP000660708"/>
    </source>
</evidence>
<gene>
    <name evidence="11" type="ORF">PPEP_a0078</name>
</gene>
<organism evidence="11 12">
    <name type="scientific">Pseudoalteromonas peptidolytica F12-50-A1</name>
    <dbReference type="NCBI Taxonomy" id="1315280"/>
    <lineage>
        <taxon>Bacteria</taxon>
        <taxon>Pseudomonadati</taxon>
        <taxon>Pseudomonadota</taxon>
        <taxon>Gammaproteobacteria</taxon>
        <taxon>Alteromonadales</taxon>
        <taxon>Pseudoalteromonadaceae</taxon>
        <taxon>Pseudoalteromonas</taxon>
    </lineage>
</organism>
<dbReference type="CDD" id="cd00082">
    <property type="entry name" value="HisKA"/>
    <property type="match status" value="1"/>
</dbReference>
<dbReference type="GO" id="GO:0000155">
    <property type="term" value="F:phosphorelay sensor kinase activity"/>
    <property type="evidence" value="ECO:0007669"/>
    <property type="project" value="InterPro"/>
</dbReference>
<dbReference type="InterPro" id="IPR003594">
    <property type="entry name" value="HATPase_dom"/>
</dbReference>
<dbReference type="SMART" id="SM00387">
    <property type="entry name" value="HATPase_c"/>
    <property type="match status" value="1"/>
</dbReference>
<proteinExistence type="predicted"/>
<dbReference type="EC" id="2.7.13.3" evidence="3"/>
<dbReference type="EMBL" id="AQHF01000020">
    <property type="protein sequence ID" value="MBE0345244.1"/>
    <property type="molecule type" value="Genomic_DNA"/>
</dbReference>